<reference evidence="1" key="1">
    <citation type="submission" date="2019-11" db="EMBL/GenBank/DDBJ databases">
        <authorList>
            <person name="Falquet L."/>
            <person name="Falquet L."/>
        </authorList>
    </citation>
    <scope>NUCLEOTIDE SEQUENCE</scope>
    <source>
        <strain evidence="1">14/OD_0535</strain>
    </source>
</reference>
<dbReference type="RefSeq" id="WP_347938291.1">
    <property type="nucleotide sequence ID" value="NZ_CP142077.1"/>
</dbReference>
<organism evidence="1">
    <name type="scientific">Mycoplasma feriruminatoris</name>
    <dbReference type="NCBI Taxonomy" id="1179777"/>
    <lineage>
        <taxon>Bacteria</taxon>
        <taxon>Bacillati</taxon>
        <taxon>Mycoplasmatota</taxon>
        <taxon>Mollicutes</taxon>
        <taxon>Mycoplasmataceae</taxon>
        <taxon>Mycoplasma</taxon>
    </lineage>
</organism>
<dbReference type="Gene3D" id="3.10.105.10">
    <property type="entry name" value="Dipeptide-binding Protein, Domain 3"/>
    <property type="match status" value="1"/>
</dbReference>
<proteinExistence type="predicted"/>
<dbReference type="PIRSF" id="PIRSF028335">
    <property type="entry name" value="ABC_oligopep_OppA_prd"/>
    <property type="match status" value="1"/>
</dbReference>
<protein>
    <recommendedName>
        <fullName evidence="2">Bacterial extracellular solute-binding s, 5 Middle family protein</fullName>
    </recommendedName>
</protein>
<evidence type="ECO:0008006" key="2">
    <source>
        <dbReference type="Google" id="ProtNLM"/>
    </source>
</evidence>
<sequence>MKKLTKFLIIFGSSALGVTAISVPLIIANQKSQKQAINYDLGLVAEPINSLNYIKFASVSKVLPSLVEAPLKAGPSENLKRILSIPEIPMGAYTNDVRLTSEDVSKGITSIDKYYSTKEPSSSPTSRFYALDNFGNTTGTLSADKSTYHPVSILESNNKIQSANILLNNGQSRWSNNDEVVADDYIDALHYILDLSTGSQRLTNILQRKFANAQTVVDLQNEYIRKFGVTYNNPFQYPELKKIDNKYVYDVFNPNYKDNFYASQIDHILKNSSKYRNKTVSDEEKQQIIKEEKEVLDKLKSAVLKLGLYSGRLYWNYSNREILSSIPYSPDFDPNADETIVMLPNLERLNPNLTSEQLKTIAQRKAVKIKKYLFTDPRQKFSKDFDELLKQSKELKAKVSVQYNENNADAYNKEVNKHYQANTLSNDLIDGFDAKKYRWHRELALDEYSLRVEYSATEPTSLSGVVQDMLSTLFPINRKFVEINGGINEFGLTQERFLTNGAFNLEDSVLGPQGYLLLRKNPNYYSAPKTISNKIKIFFSSNPNINAALYDDKYIAATKIPAISQLAYWTNQDYRKYMKKSAGFGTIALAFNLDQERYEKIKDDKNSDSRFIYDSDLRNAIYYAINRDEMLNIVGWNSSYPVITWTAFGQGSSSFGDAIEVAFDHDEMLTKVDAKKAIPVQNYKHIDHLSKSYNFEHVDRTDKGFDLDIARKYLELFKKKNPNVKSLTLKYISNSTDEQQNAGIALQDFMRKAFDGFIDIEIKSLPENVYEYARTKGDFDLLYRNFDAFGSDAYSYVRVFFRTDGIDSKNAKTTGFRNNPSGSFTYEKYFSSYGYKLNEKGQVVIDDKHKEEAEKLRKRLRINDNLWKKIIELSFRKTEYKTDNGETKKESLSEYTERVNAFFTNQYTEKEITEEKWTEQSSFGIIGALEKIIRDAAPVVPLMEVDTYWEISRVNGTDNLFTYSLQFAYDTAFPPSPKLPTDIKEDE</sequence>
<gene>
    <name evidence="1" type="ORF">MF5583_00797</name>
</gene>
<evidence type="ECO:0000313" key="1">
    <source>
        <dbReference type="EMBL" id="VZS00822.1"/>
    </source>
</evidence>
<dbReference type="InterPro" id="IPR016880">
    <property type="entry name" value="ABC_oligopep_solut-bd_myco_prd"/>
</dbReference>
<dbReference type="Gene3D" id="3.40.190.10">
    <property type="entry name" value="Periplasmic binding protein-like II"/>
    <property type="match status" value="1"/>
</dbReference>
<accession>A0A654IPY2</accession>
<dbReference type="AlphaFoldDB" id="A0A654IPY2"/>
<name>A0A654IPY2_9MOLU</name>
<dbReference type="EMBL" id="LR739236">
    <property type="protein sequence ID" value="VZS00822.1"/>
    <property type="molecule type" value="Genomic_DNA"/>
</dbReference>
<dbReference type="SUPFAM" id="SSF53850">
    <property type="entry name" value="Periplasmic binding protein-like II"/>
    <property type="match status" value="1"/>
</dbReference>